<dbReference type="AlphaFoldDB" id="A0A2M7LIT1"/>
<accession>A0A2M7LIT1</accession>
<evidence type="ECO:0000313" key="3">
    <source>
        <dbReference type="Proteomes" id="UP000229531"/>
    </source>
</evidence>
<proteinExistence type="predicted"/>
<dbReference type="Pfam" id="PF05168">
    <property type="entry name" value="HEPN"/>
    <property type="match status" value="1"/>
</dbReference>
<dbReference type="PROSITE" id="PS50910">
    <property type="entry name" value="HEPN"/>
    <property type="match status" value="1"/>
</dbReference>
<dbReference type="Proteomes" id="UP000229531">
    <property type="component" value="Unassembled WGS sequence"/>
</dbReference>
<dbReference type="Gene3D" id="1.20.120.330">
    <property type="entry name" value="Nucleotidyltransferases domain 2"/>
    <property type="match status" value="1"/>
</dbReference>
<dbReference type="SUPFAM" id="SSF81593">
    <property type="entry name" value="Nucleotidyltransferase substrate binding subunit/domain"/>
    <property type="match status" value="1"/>
</dbReference>
<evidence type="ECO:0000313" key="2">
    <source>
        <dbReference type="EMBL" id="PIX67919.1"/>
    </source>
</evidence>
<sequence>MEVTSDEYFCNINRCYNLSIENKDIVEFWLKAAKKDESVMKVLFANKKYADSLFYGHLVLEKTLKAVYVQKIQSSPPFIHDLLLLTRKSQLKVDEDVAKKPEIITC</sequence>
<dbReference type="EMBL" id="PFJG01000050">
    <property type="protein sequence ID" value="PIX67919.1"/>
    <property type="molecule type" value="Genomic_DNA"/>
</dbReference>
<name>A0A2M7LIT1_9BACT</name>
<reference evidence="3" key="1">
    <citation type="submission" date="2017-09" db="EMBL/GenBank/DDBJ databases">
        <title>Depth-based differentiation of microbial function through sediment-hosted aquifers and enrichment of novel symbionts in the deep terrestrial subsurface.</title>
        <authorList>
            <person name="Probst A.J."/>
            <person name="Ladd B."/>
            <person name="Jarett J.K."/>
            <person name="Geller-Mcgrath D.E."/>
            <person name="Sieber C.M.K."/>
            <person name="Emerson J.B."/>
            <person name="Anantharaman K."/>
            <person name="Thomas B.C."/>
            <person name="Malmstrom R."/>
            <person name="Stieglmeier M."/>
            <person name="Klingl A."/>
            <person name="Woyke T."/>
            <person name="Ryan C.M."/>
            <person name="Banfield J.F."/>
        </authorList>
    </citation>
    <scope>NUCLEOTIDE SEQUENCE [LARGE SCALE GENOMIC DNA]</scope>
</reference>
<organism evidence="2 3">
    <name type="scientific">Candidatus Shapirobacteria bacterium CG_4_10_14_3_um_filter_35_13</name>
    <dbReference type="NCBI Taxonomy" id="1974873"/>
    <lineage>
        <taxon>Bacteria</taxon>
        <taxon>Candidatus Shapironibacteriota</taxon>
    </lineage>
</organism>
<dbReference type="InterPro" id="IPR007842">
    <property type="entry name" value="HEPN_dom"/>
</dbReference>
<feature type="domain" description="HEPN" evidence="1">
    <location>
        <begin position="30"/>
        <end position="106"/>
    </location>
</feature>
<evidence type="ECO:0000259" key="1">
    <source>
        <dbReference type="PROSITE" id="PS50910"/>
    </source>
</evidence>
<protein>
    <recommendedName>
        <fullName evidence="1">HEPN domain-containing protein</fullName>
    </recommendedName>
</protein>
<comment type="caution">
    <text evidence="2">The sequence shown here is derived from an EMBL/GenBank/DDBJ whole genome shotgun (WGS) entry which is preliminary data.</text>
</comment>
<gene>
    <name evidence="2" type="ORF">COZ41_02425</name>
</gene>